<evidence type="ECO:0000259" key="2">
    <source>
        <dbReference type="PROSITE" id="PS50245"/>
    </source>
</evidence>
<feature type="domain" description="CAP-Gly" evidence="2">
    <location>
        <begin position="25"/>
        <end position="67"/>
    </location>
</feature>
<dbReference type="Pfam" id="PF01302">
    <property type="entry name" value="CAP_GLY"/>
    <property type="match status" value="1"/>
</dbReference>
<dbReference type="OrthoDB" id="6428219at2759"/>
<dbReference type="InterPro" id="IPR036859">
    <property type="entry name" value="CAP-Gly_dom_sf"/>
</dbReference>
<dbReference type="PANTHER" id="PTHR18916">
    <property type="entry name" value="DYNACTIN 1-RELATED MICROTUBULE-BINDING"/>
    <property type="match status" value="1"/>
</dbReference>
<protein>
    <submittedName>
        <fullName evidence="3">Centrosome-associated protein 350</fullName>
    </submittedName>
</protein>
<proteinExistence type="predicted"/>
<comment type="caution">
    <text evidence="3">The sequence shown here is derived from an EMBL/GenBank/DDBJ whole genome shotgun (WGS) entry which is preliminary data.</text>
</comment>
<keyword evidence="4" id="KW-1185">Reference proteome</keyword>
<evidence type="ECO:0000313" key="3">
    <source>
        <dbReference type="EMBL" id="GFY59180.1"/>
    </source>
</evidence>
<feature type="compositionally biased region" description="Basic and acidic residues" evidence="1">
    <location>
        <begin position="165"/>
        <end position="184"/>
    </location>
</feature>
<feature type="region of interest" description="Disordered" evidence="1">
    <location>
        <begin position="92"/>
        <end position="115"/>
    </location>
</feature>
<reference evidence="3" key="1">
    <citation type="submission" date="2020-08" db="EMBL/GenBank/DDBJ databases">
        <title>Multicomponent nature underlies the extraordinary mechanical properties of spider dragline silk.</title>
        <authorList>
            <person name="Kono N."/>
            <person name="Nakamura H."/>
            <person name="Mori M."/>
            <person name="Yoshida Y."/>
            <person name="Ohtoshi R."/>
            <person name="Malay A.D."/>
            <person name="Moran D.A.P."/>
            <person name="Tomita M."/>
            <person name="Numata K."/>
            <person name="Arakawa K."/>
        </authorList>
    </citation>
    <scope>NUCLEOTIDE SEQUENCE</scope>
</reference>
<dbReference type="SMART" id="SM01052">
    <property type="entry name" value="CAP_GLY"/>
    <property type="match status" value="1"/>
</dbReference>
<gene>
    <name evidence="3" type="primary">Cep350_0</name>
    <name evidence="3" type="ORF">TNIN_271821</name>
</gene>
<evidence type="ECO:0000313" key="4">
    <source>
        <dbReference type="Proteomes" id="UP000886998"/>
    </source>
</evidence>
<sequence>MDTFNINDRVSIIGKKSMGTIAFIGTTHFSDGLWFGVILDGPNGRNNGSYDGTRYFKCEKNYGIFVRPCQVKKLPLKCTEITRKHYPNYLKCDSSPTPTEKHKNNADNISPMKKKRDVKLKSITISSEITKDTDTKKEAAENKEKTKDSKIGFIKQLLSSQDVESSSKEKGTKSIKANKQDSDLKQMISKTHKELNEVKAYVADLDRKIKLLKEISLKDNNL</sequence>
<dbReference type="Gene3D" id="2.30.30.190">
    <property type="entry name" value="CAP Gly-rich-like domain"/>
    <property type="match status" value="1"/>
</dbReference>
<dbReference type="InterPro" id="IPR000938">
    <property type="entry name" value="CAP-Gly_domain"/>
</dbReference>
<dbReference type="PROSITE" id="PS50245">
    <property type="entry name" value="CAP_GLY_2"/>
    <property type="match status" value="1"/>
</dbReference>
<feature type="region of interest" description="Disordered" evidence="1">
    <location>
        <begin position="162"/>
        <end position="185"/>
    </location>
</feature>
<accession>A0A8X6XSN7</accession>
<dbReference type="SUPFAM" id="SSF74924">
    <property type="entry name" value="Cap-Gly domain"/>
    <property type="match status" value="1"/>
</dbReference>
<dbReference type="EMBL" id="BMAV01012488">
    <property type="protein sequence ID" value="GFY59180.1"/>
    <property type="molecule type" value="Genomic_DNA"/>
</dbReference>
<organism evidence="3 4">
    <name type="scientific">Trichonephila inaurata madagascariensis</name>
    <dbReference type="NCBI Taxonomy" id="2747483"/>
    <lineage>
        <taxon>Eukaryota</taxon>
        <taxon>Metazoa</taxon>
        <taxon>Ecdysozoa</taxon>
        <taxon>Arthropoda</taxon>
        <taxon>Chelicerata</taxon>
        <taxon>Arachnida</taxon>
        <taxon>Araneae</taxon>
        <taxon>Araneomorphae</taxon>
        <taxon>Entelegynae</taxon>
        <taxon>Araneoidea</taxon>
        <taxon>Nephilidae</taxon>
        <taxon>Trichonephila</taxon>
        <taxon>Trichonephila inaurata</taxon>
    </lineage>
</organism>
<dbReference type="AlphaFoldDB" id="A0A8X6XSN7"/>
<evidence type="ECO:0000256" key="1">
    <source>
        <dbReference type="SAM" id="MobiDB-lite"/>
    </source>
</evidence>
<name>A0A8X6XSN7_9ARAC</name>
<dbReference type="Proteomes" id="UP000886998">
    <property type="component" value="Unassembled WGS sequence"/>
</dbReference>